<feature type="compositionally biased region" description="Low complexity" evidence="1">
    <location>
        <begin position="156"/>
        <end position="182"/>
    </location>
</feature>
<evidence type="ECO:0000256" key="1">
    <source>
        <dbReference type="SAM" id="MobiDB-lite"/>
    </source>
</evidence>
<keyword evidence="3" id="KW-1185">Reference proteome</keyword>
<accession>A0A9W6SWU8</accession>
<evidence type="ECO:0000313" key="3">
    <source>
        <dbReference type="Proteomes" id="UP001165120"/>
    </source>
</evidence>
<feature type="compositionally biased region" description="Acidic residues" evidence="1">
    <location>
        <begin position="121"/>
        <end position="138"/>
    </location>
</feature>
<feature type="compositionally biased region" description="Acidic residues" evidence="1">
    <location>
        <begin position="183"/>
        <end position="237"/>
    </location>
</feature>
<feature type="compositionally biased region" description="Acidic residues" evidence="1">
    <location>
        <begin position="66"/>
        <end position="89"/>
    </location>
</feature>
<evidence type="ECO:0000313" key="2">
    <source>
        <dbReference type="EMBL" id="GME66577.1"/>
    </source>
</evidence>
<dbReference type="AlphaFoldDB" id="A0A9W6SWU8"/>
<feature type="compositionally biased region" description="Basic and acidic residues" evidence="1">
    <location>
        <begin position="56"/>
        <end position="65"/>
    </location>
</feature>
<feature type="region of interest" description="Disordered" evidence="1">
    <location>
        <begin position="1"/>
        <end position="271"/>
    </location>
</feature>
<sequence>MARNFKPKTKTKKKSQRRALDAFQIAERQEQRKGRGGDDSDDGSDDEFSVKNGTLDARRHLGEKYDPDEEFEDEELDSDEALGSDDEYDILNSKFSQTLRDKRKNKKNASRKNSKKNSYESESDSEEEEGYSSIDESELIPLSEVWARDDEDLKKTLSQKTSTTSQTKPKSNDIILDDSISSESEEESNSESSDDEDDQDSEESDFSDNEEDEDGMKELDEDPFDELDSDEDDEDEESALKNVISKLTSKQKQRQQREKKAWMKMSTKTPF</sequence>
<organism evidence="2 3">
    <name type="scientific">Candida boidinii</name>
    <name type="common">Yeast</name>
    <dbReference type="NCBI Taxonomy" id="5477"/>
    <lineage>
        <taxon>Eukaryota</taxon>
        <taxon>Fungi</taxon>
        <taxon>Dikarya</taxon>
        <taxon>Ascomycota</taxon>
        <taxon>Saccharomycotina</taxon>
        <taxon>Pichiomycetes</taxon>
        <taxon>Pichiales</taxon>
        <taxon>Pichiaceae</taxon>
        <taxon>Ogataea</taxon>
        <taxon>Ogataea/Candida clade</taxon>
    </lineage>
</organism>
<dbReference type="Proteomes" id="UP001165120">
    <property type="component" value="Unassembled WGS sequence"/>
</dbReference>
<reference evidence="2" key="1">
    <citation type="submission" date="2023-04" db="EMBL/GenBank/DDBJ databases">
        <title>Candida boidinii NBRC 10035.</title>
        <authorList>
            <person name="Ichikawa N."/>
            <person name="Sato H."/>
            <person name="Tonouchi N."/>
        </authorList>
    </citation>
    <scope>NUCLEOTIDE SEQUENCE</scope>
    <source>
        <strain evidence="2">NBRC 10035</strain>
    </source>
</reference>
<comment type="caution">
    <text evidence="2">The sequence shown here is derived from an EMBL/GenBank/DDBJ whole genome shotgun (WGS) entry which is preliminary data.</text>
</comment>
<feature type="compositionally biased region" description="Basic residues" evidence="1">
    <location>
        <begin position="101"/>
        <end position="115"/>
    </location>
</feature>
<feature type="compositionally biased region" description="Basic and acidic residues" evidence="1">
    <location>
        <begin position="27"/>
        <end position="38"/>
    </location>
</feature>
<protein>
    <submittedName>
        <fullName evidence="2">Unnamed protein product</fullName>
    </submittedName>
</protein>
<feature type="compositionally biased region" description="Basic and acidic residues" evidence="1">
    <location>
        <begin position="146"/>
        <end position="155"/>
    </location>
</feature>
<proteinExistence type="predicted"/>
<name>A0A9W6SWU8_CANBO</name>
<gene>
    <name evidence="2" type="ORF">Cboi02_000004200</name>
</gene>
<feature type="compositionally biased region" description="Basic residues" evidence="1">
    <location>
        <begin position="1"/>
        <end position="17"/>
    </location>
</feature>
<dbReference type="EMBL" id="BSXN01000006">
    <property type="protein sequence ID" value="GME66577.1"/>
    <property type="molecule type" value="Genomic_DNA"/>
</dbReference>